<dbReference type="GO" id="GO:0005829">
    <property type="term" value="C:cytosol"/>
    <property type="evidence" value="ECO:0007669"/>
    <property type="project" value="TreeGrafter"/>
</dbReference>
<evidence type="ECO:0000259" key="2">
    <source>
        <dbReference type="Pfam" id="PF13588"/>
    </source>
</evidence>
<dbReference type="Pfam" id="PF13588">
    <property type="entry name" value="HSDR_N_2"/>
    <property type="match status" value="1"/>
</dbReference>
<dbReference type="InterPro" id="IPR029464">
    <property type="entry name" value="HSDR_N"/>
</dbReference>
<dbReference type="PANTHER" id="PTHR47396">
    <property type="entry name" value="TYPE I RESTRICTION ENZYME ECOKI R PROTEIN"/>
    <property type="match status" value="1"/>
</dbReference>
<dbReference type="InterPro" id="IPR006935">
    <property type="entry name" value="Helicase/UvrB_N"/>
</dbReference>
<dbReference type="Gene3D" id="3.40.50.300">
    <property type="entry name" value="P-loop containing nucleotide triphosphate hydrolases"/>
    <property type="match status" value="1"/>
</dbReference>
<dbReference type="Gene3D" id="3.90.1570.30">
    <property type="match status" value="1"/>
</dbReference>
<organism evidence="3 4">
    <name type="scientific">Faecalibacterium prausnitzii</name>
    <dbReference type="NCBI Taxonomy" id="853"/>
    <lineage>
        <taxon>Bacteria</taxon>
        <taxon>Bacillati</taxon>
        <taxon>Bacillota</taxon>
        <taxon>Clostridia</taxon>
        <taxon>Eubacteriales</taxon>
        <taxon>Oscillospiraceae</taxon>
        <taxon>Faecalibacterium</taxon>
    </lineage>
</organism>
<dbReference type="GO" id="GO:0005524">
    <property type="term" value="F:ATP binding"/>
    <property type="evidence" value="ECO:0007669"/>
    <property type="project" value="InterPro"/>
</dbReference>
<dbReference type="GO" id="GO:0004519">
    <property type="term" value="F:endonuclease activity"/>
    <property type="evidence" value="ECO:0007669"/>
    <property type="project" value="UniProtKB-KW"/>
</dbReference>
<dbReference type="InterPro" id="IPR050742">
    <property type="entry name" value="Helicase_Restrict-Modif_Enz"/>
</dbReference>
<dbReference type="EMBL" id="NMTV01000176">
    <property type="protein sequence ID" value="PDX70906.1"/>
    <property type="molecule type" value="Genomic_DNA"/>
</dbReference>
<dbReference type="GO" id="GO:0003677">
    <property type="term" value="F:DNA binding"/>
    <property type="evidence" value="ECO:0007669"/>
    <property type="project" value="InterPro"/>
</dbReference>
<evidence type="ECO:0000259" key="1">
    <source>
        <dbReference type="Pfam" id="PF04851"/>
    </source>
</evidence>
<gene>
    <name evidence="3" type="ORF">CGS55_16545</name>
</gene>
<dbReference type="PANTHER" id="PTHR47396:SF1">
    <property type="entry name" value="ATP-DEPENDENT HELICASE IRC3-RELATED"/>
    <property type="match status" value="1"/>
</dbReference>
<reference evidence="3 4" key="1">
    <citation type="journal article" date="2017" name="Front. Microbiol.">
        <title>New Insights into the Diversity of the Genus Faecalibacterium.</title>
        <authorList>
            <person name="Benevides L."/>
            <person name="Burman S."/>
            <person name="Martin R."/>
            <person name="Robert V."/>
            <person name="Thomas M."/>
            <person name="Miquel S."/>
            <person name="Chain F."/>
            <person name="Sokol H."/>
            <person name="Bermudez-Humaran L.G."/>
            <person name="Morrison M."/>
            <person name="Langella P."/>
            <person name="Azevedo V.A."/>
            <person name="Chatel J.M."/>
            <person name="Soares S."/>
        </authorList>
    </citation>
    <scope>NUCLEOTIDE SEQUENCE [LARGE SCALE GENOMIC DNA]</scope>
    <source>
        <strain evidence="3 4">CNCM I 4546</strain>
    </source>
</reference>
<protein>
    <submittedName>
        <fullName evidence="3">Restriction endonuclease subunit R</fullName>
    </submittedName>
</protein>
<proteinExistence type="predicted"/>
<dbReference type="Proteomes" id="UP000219901">
    <property type="component" value="Unassembled WGS sequence"/>
</dbReference>
<accession>A0A2A6ZVJ5</accession>
<keyword evidence="3" id="KW-0255">Endonuclease</keyword>
<keyword evidence="3" id="KW-0540">Nuclease</keyword>
<sequence>MAVLSKSQMSEEDIKFHYITPAITAKWNNQHITLETKITDGRINLKGNIVAREKPKRADYVLYLSANNPIAIVEAKDNNHTVSHGLQQAMTYAQMLDVPFAFSSNGDGFAEHDFLTGKERTFGLDEFPTEEELVERYKASVNNGAGLTDVQEKMIAQPYYSSQKTYPPRYYQRIAINRTLDAIAKGQNRLLLVMATGTGKTYT</sequence>
<dbReference type="AlphaFoldDB" id="A0A2A6ZVJ5"/>
<dbReference type="SUPFAM" id="SSF52540">
    <property type="entry name" value="P-loop containing nucleoside triphosphate hydrolases"/>
    <property type="match status" value="1"/>
</dbReference>
<evidence type="ECO:0000313" key="4">
    <source>
        <dbReference type="Proteomes" id="UP000219901"/>
    </source>
</evidence>
<feature type="domain" description="Helicase/UvrB N-terminal" evidence="1">
    <location>
        <begin position="166"/>
        <end position="203"/>
    </location>
</feature>
<keyword evidence="3" id="KW-0378">Hydrolase</keyword>
<dbReference type="InterPro" id="IPR027417">
    <property type="entry name" value="P-loop_NTPase"/>
</dbReference>
<name>A0A2A6ZVJ5_9FIRM</name>
<evidence type="ECO:0000313" key="3">
    <source>
        <dbReference type="EMBL" id="PDX70906.1"/>
    </source>
</evidence>
<feature type="non-terminal residue" evidence="3">
    <location>
        <position position="203"/>
    </location>
</feature>
<feature type="domain" description="Type I restriction enzyme R protein N-terminal" evidence="2">
    <location>
        <begin position="35"/>
        <end position="128"/>
    </location>
</feature>
<comment type="caution">
    <text evidence="3">The sequence shown here is derived from an EMBL/GenBank/DDBJ whole genome shotgun (WGS) entry which is preliminary data.</text>
</comment>
<dbReference type="RefSeq" id="WP_179860681.1">
    <property type="nucleotide sequence ID" value="NZ_NMTV01000176.1"/>
</dbReference>
<dbReference type="Pfam" id="PF04851">
    <property type="entry name" value="ResIII"/>
    <property type="match status" value="1"/>
</dbReference>
<dbReference type="GO" id="GO:0016787">
    <property type="term" value="F:hydrolase activity"/>
    <property type="evidence" value="ECO:0007669"/>
    <property type="project" value="InterPro"/>
</dbReference>